<gene>
    <name evidence="1" type="ORF">ERS852551_03256</name>
</gene>
<name>A0A174TTH5_9FIRM</name>
<evidence type="ECO:0000313" key="1">
    <source>
        <dbReference type="EMBL" id="CUQ13413.1"/>
    </source>
</evidence>
<proteinExistence type="predicted"/>
<protein>
    <submittedName>
        <fullName evidence="1">VWA domain containing CoxE-like protein</fullName>
    </submittedName>
</protein>
<evidence type="ECO:0000313" key="2">
    <source>
        <dbReference type="Proteomes" id="UP000095765"/>
    </source>
</evidence>
<dbReference type="EMBL" id="CZBE01000028">
    <property type="protein sequence ID" value="CUQ13413.1"/>
    <property type="molecule type" value="Genomic_DNA"/>
</dbReference>
<dbReference type="Gene3D" id="3.40.50.410">
    <property type="entry name" value="von Willebrand factor, type A domain"/>
    <property type="match status" value="1"/>
</dbReference>
<dbReference type="SUPFAM" id="SSF53300">
    <property type="entry name" value="vWA-like"/>
    <property type="match status" value="1"/>
</dbReference>
<dbReference type="RefSeq" id="WP_305144685.1">
    <property type="nucleotide sequence ID" value="NZ_CABIWA010000022.1"/>
</dbReference>
<reference evidence="1 2" key="1">
    <citation type="submission" date="2015-09" db="EMBL/GenBank/DDBJ databases">
        <authorList>
            <consortium name="Pathogen Informatics"/>
        </authorList>
    </citation>
    <scope>NUCLEOTIDE SEQUENCE [LARGE SCALE GENOMIC DNA]</scope>
    <source>
        <strain evidence="1 2">2789STDY5834939</strain>
    </source>
</reference>
<sequence length="405" mass="44650">MNSILTICEVLAMNTAIDPAQRLARWRLILGAQAQERLERMGACGLTEEQLLMDQALGAIYGDDAGADALGGRGAGSGPSSPRISKWLGDVRALFDREIVTVIQSDAIERRGLRQLLFEPELLQNLEPDIGLASTLMTLRDQIPKRSKESVRAFIKKIVEEINRMLENDIRRAVTAALNRRAHSPLPSAAALDYKLTIERNLKNYNPDLKTILPERFFFFDRSNRTNNWTVILDIDQSGSMGESVIFSSIMACILASMNAIKTRIVAFDTSITDLTEKSDDPVDLLYGIQLGGGTDINRSVAYCQQFIEQPAKTLFFLISDLDEGGNQASLLRRLEDMKASGVTVISLLAVSDSGSPYYNAHMAQRVSALGIPCFACTPQLLPQLLEAALKGHDLTAFELMKKKA</sequence>
<dbReference type="InterPro" id="IPR008912">
    <property type="entry name" value="Uncharacterised_CoxE"/>
</dbReference>
<dbReference type="AlphaFoldDB" id="A0A174TTH5"/>
<organism evidence="1 2">
    <name type="scientific">Anaerotruncus colihominis</name>
    <dbReference type="NCBI Taxonomy" id="169435"/>
    <lineage>
        <taxon>Bacteria</taxon>
        <taxon>Bacillati</taxon>
        <taxon>Bacillota</taxon>
        <taxon>Clostridia</taxon>
        <taxon>Eubacteriales</taxon>
        <taxon>Oscillospiraceae</taxon>
        <taxon>Anaerotruncus</taxon>
    </lineage>
</organism>
<dbReference type="Proteomes" id="UP000095765">
    <property type="component" value="Unassembled WGS sequence"/>
</dbReference>
<dbReference type="InterPro" id="IPR050458">
    <property type="entry name" value="LolB"/>
</dbReference>
<accession>A0A174TTH5</accession>
<dbReference type="InterPro" id="IPR036465">
    <property type="entry name" value="vWFA_dom_sf"/>
</dbReference>
<dbReference type="PANTHER" id="PTHR30634">
    <property type="entry name" value="OUTER MEMBRANE LOLAB LIPOPROTEIN INSERTION APPARATUS"/>
    <property type="match status" value="1"/>
</dbReference>
<dbReference type="Pfam" id="PF05762">
    <property type="entry name" value="VWA_CoxE"/>
    <property type="match status" value="1"/>
</dbReference>
<dbReference type="PANTHER" id="PTHR30634:SF16">
    <property type="entry name" value="OUTER-MEMBRANE LIPOPROTEIN LOLB"/>
    <property type="match status" value="1"/>
</dbReference>